<dbReference type="EMBL" id="CP066007">
    <property type="protein sequence ID" value="QQB46585.1"/>
    <property type="molecule type" value="Genomic_DNA"/>
</dbReference>
<protein>
    <submittedName>
        <fullName evidence="1">Uncharacterized protein</fullName>
    </submittedName>
</protein>
<dbReference type="OrthoDB" id="5241763at2"/>
<evidence type="ECO:0000313" key="3">
    <source>
        <dbReference type="Proteomes" id="UP000596145"/>
    </source>
</evidence>
<proteinExistence type="predicted"/>
<dbReference type="Proteomes" id="UP000617681">
    <property type="component" value="Chromosome"/>
</dbReference>
<dbReference type="AlphaFoldDB" id="A0A7T4EFS2"/>
<evidence type="ECO:0000313" key="2">
    <source>
        <dbReference type="EMBL" id="QRP70946.1"/>
    </source>
</evidence>
<name>A0A7T4EFS2_9CORY</name>
<dbReference type="GeneID" id="92759095"/>
<evidence type="ECO:0000313" key="1">
    <source>
        <dbReference type="EMBL" id="QQB46585.1"/>
    </source>
</evidence>
<sequence length="189" mass="19659">MLLADAQLVAEVARVHRIAPRLTNAESVARGAVLIADIAGLGREVVASAASLLLDPPLSTLTRQPLQVVAKLDVVLGGSGVPREPDQLVTLAGMLTHTPPTGIGADVLGLTHGALDNGLAVGLIVSRLAAMASGLDPKGLCVPEVFYNRHRARFFQALSSYAGDAQELYGLYEEAMYAGAREAAGIARK</sequence>
<dbReference type="Proteomes" id="UP000596145">
    <property type="component" value="Chromosome"/>
</dbReference>
<gene>
    <name evidence="1" type="ORF">I6I10_01105</name>
    <name evidence="2" type="ORF">I6J21_01935</name>
</gene>
<accession>A0A7T4EFS2</accession>
<reference evidence="1 3" key="1">
    <citation type="submission" date="2020-12" db="EMBL/GenBank/DDBJ databases">
        <title>FDA dAtabase for Regulatory Grade micrObial Sequences (FDA-ARGOS): Supporting development and validation of Infectious Disease Dx tests.</title>
        <authorList>
            <person name="Sproer C."/>
            <person name="Gronow S."/>
            <person name="Severitt S."/>
            <person name="Schroder I."/>
            <person name="Tallon L."/>
            <person name="Sadzewicz L."/>
            <person name="Zhao X."/>
            <person name="Boylan J."/>
            <person name="Ott S."/>
            <person name="Bowen H."/>
            <person name="Vavikolanu K."/>
            <person name="Mehta A."/>
            <person name="Aluvathingal J."/>
            <person name="Nadendla S."/>
            <person name="Lowell S."/>
            <person name="Myers T."/>
            <person name="Yan Y."/>
            <person name="Sichtig H."/>
        </authorList>
    </citation>
    <scope>NUCLEOTIDE SEQUENCE [LARGE SCALE GENOMIC DNA]</scope>
    <source>
        <strain evidence="1 3">FDAARGOS_1053</strain>
        <strain evidence="2">FDAARGOS_1191</strain>
    </source>
</reference>
<organism evidence="1 3">
    <name type="scientific">Corynebacterium glucuronolyticum</name>
    <dbReference type="NCBI Taxonomy" id="39791"/>
    <lineage>
        <taxon>Bacteria</taxon>
        <taxon>Bacillati</taxon>
        <taxon>Actinomycetota</taxon>
        <taxon>Actinomycetes</taxon>
        <taxon>Mycobacteriales</taxon>
        <taxon>Corynebacteriaceae</taxon>
        <taxon>Corynebacterium</taxon>
    </lineage>
</organism>
<dbReference type="EMBL" id="CP069534">
    <property type="protein sequence ID" value="QRP70946.1"/>
    <property type="molecule type" value="Genomic_DNA"/>
</dbReference>
<dbReference type="RefSeq" id="WP_005394678.1">
    <property type="nucleotide sequence ID" value="NZ_CP066007.1"/>
</dbReference>